<evidence type="ECO:0008006" key="3">
    <source>
        <dbReference type="Google" id="ProtNLM"/>
    </source>
</evidence>
<dbReference type="RefSeq" id="WP_073126655.1">
    <property type="nucleotide sequence ID" value="NZ_BAABCH010000092.1"/>
</dbReference>
<proteinExistence type="predicted"/>
<dbReference type="EMBL" id="FQWX01000023">
    <property type="protein sequence ID" value="SHH16415.1"/>
    <property type="molecule type" value="Genomic_DNA"/>
</dbReference>
<dbReference type="OrthoDB" id="9775356at2"/>
<protein>
    <recommendedName>
        <fullName evidence="3">Virulence protein</fullName>
    </recommendedName>
</protein>
<dbReference type="STRING" id="1121321.SAMN04488530_12320"/>
<keyword evidence="2" id="KW-1185">Reference proteome</keyword>
<accession>A0A1M5QQP0</accession>
<organism evidence="1 2">
    <name type="scientific">Asaccharospora irregularis DSM 2635</name>
    <dbReference type="NCBI Taxonomy" id="1121321"/>
    <lineage>
        <taxon>Bacteria</taxon>
        <taxon>Bacillati</taxon>
        <taxon>Bacillota</taxon>
        <taxon>Clostridia</taxon>
        <taxon>Peptostreptococcales</taxon>
        <taxon>Peptostreptococcaceae</taxon>
        <taxon>Asaccharospora</taxon>
    </lineage>
</organism>
<dbReference type="AlphaFoldDB" id="A0A1M5QQP0"/>
<gene>
    <name evidence="1" type="ORF">SAMN04488530_12320</name>
</gene>
<evidence type="ECO:0000313" key="1">
    <source>
        <dbReference type="EMBL" id="SHH16415.1"/>
    </source>
</evidence>
<dbReference type="Proteomes" id="UP000243255">
    <property type="component" value="Unassembled WGS sequence"/>
</dbReference>
<name>A0A1M5QQP0_9FIRM</name>
<sequence>MVLHFNVKGESRKAMVKAIEKELGVKARYLGVPSCSYEVGNYIVGKNGELEFADDLGMEETSGIIDACVMATGVSPKEWENNTDEPESEPQGEITGVTVAMPIDKVKVGNLTALIDSKAGLIKKALGIADLGISIDEDKVSFPWFSTEIEPETLQTYTRFIAALCKMSVNQKRIQAKDKKVDNEIYAFRCFLLRLGFIGNEYKADRKILLKNLQGSAAFKNGTKGGEE</sequence>
<reference evidence="2" key="1">
    <citation type="submission" date="2016-11" db="EMBL/GenBank/DDBJ databases">
        <authorList>
            <person name="Varghese N."/>
            <person name="Submissions S."/>
        </authorList>
    </citation>
    <scope>NUCLEOTIDE SEQUENCE [LARGE SCALE GENOMIC DNA]</scope>
    <source>
        <strain evidence="2">DSM 2635</strain>
    </source>
</reference>
<evidence type="ECO:0000313" key="2">
    <source>
        <dbReference type="Proteomes" id="UP000243255"/>
    </source>
</evidence>